<dbReference type="Ensembl" id="ENSNMLT00000036778.1">
    <property type="protein sequence ID" value="ENSNMLP00000033039.1"/>
    <property type="gene ID" value="ENSNMLG00000020610.1"/>
</dbReference>
<dbReference type="AlphaFoldDB" id="A0A8C6U9J3"/>
<organism evidence="2 3">
    <name type="scientific">Neogobius melanostomus</name>
    <name type="common">round goby</name>
    <dbReference type="NCBI Taxonomy" id="47308"/>
    <lineage>
        <taxon>Eukaryota</taxon>
        <taxon>Metazoa</taxon>
        <taxon>Chordata</taxon>
        <taxon>Craniata</taxon>
        <taxon>Vertebrata</taxon>
        <taxon>Euteleostomi</taxon>
        <taxon>Actinopterygii</taxon>
        <taxon>Neopterygii</taxon>
        <taxon>Teleostei</taxon>
        <taxon>Neoteleostei</taxon>
        <taxon>Acanthomorphata</taxon>
        <taxon>Gobiaria</taxon>
        <taxon>Gobiiformes</taxon>
        <taxon>Gobioidei</taxon>
        <taxon>Gobiidae</taxon>
        <taxon>Benthophilinae</taxon>
        <taxon>Neogobiini</taxon>
        <taxon>Neogobius</taxon>
    </lineage>
</organism>
<protein>
    <submittedName>
        <fullName evidence="2">Uncharacterized protein</fullName>
    </submittedName>
</protein>
<keyword evidence="3" id="KW-1185">Reference proteome</keyword>
<evidence type="ECO:0000313" key="2">
    <source>
        <dbReference type="Ensembl" id="ENSNMLP00000033039.1"/>
    </source>
</evidence>
<proteinExistence type="predicted"/>
<sequence length="95" mass="10413">MEVLQQWRPLVSSSQAEQPAGIGRHMPAAHRTPRDAAPHAPLVFKSPQVEGRWEADKGLSPVGASGRLAPSTQRRLDGSYVPEPCNCYPKLLLLF</sequence>
<evidence type="ECO:0000313" key="3">
    <source>
        <dbReference type="Proteomes" id="UP000694523"/>
    </source>
</evidence>
<reference evidence="2" key="2">
    <citation type="submission" date="2025-09" db="UniProtKB">
        <authorList>
            <consortium name="Ensembl"/>
        </authorList>
    </citation>
    <scope>IDENTIFICATION</scope>
</reference>
<name>A0A8C6U9J3_9GOBI</name>
<reference evidence="2" key="1">
    <citation type="submission" date="2025-08" db="UniProtKB">
        <authorList>
            <consortium name="Ensembl"/>
        </authorList>
    </citation>
    <scope>IDENTIFICATION</scope>
</reference>
<feature type="region of interest" description="Disordered" evidence="1">
    <location>
        <begin position="1"/>
        <end position="39"/>
    </location>
</feature>
<accession>A0A8C6U9J3</accession>
<evidence type="ECO:0000256" key="1">
    <source>
        <dbReference type="SAM" id="MobiDB-lite"/>
    </source>
</evidence>
<dbReference type="Proteomes" id="UP000694523">
    <property type="component" value="Unplaced"/>
</dbReference>